<dbReference type="GO" id="GO:0005634">
    <property type="term" value="C:nucleus"/>
    <property type="evidence" value="ECO:0007669"/>
    <property type="project" value="UniProtKB-SubCell"/>
</dbReference>
<dbReference type="Gene3D" id="1.10.10.60">
    <property type="entry name" value="Homeodomain-like"/>
    <property type="match status" value="1"/>
</dbReference>
<feature type="DNA-binding region" description="Homeobox" evidence="10">
    <location>
        <begin position="12"/>
        <end position="71"/>
    </location>
</feature>
<comment type="function">
    <text evidence="1">Sequence-specific transcription factor which is part of a developmental regulatory system that provides cells with specific positional identities on the anterior-posterior axis.</text>
</comment>
<dbReference type="GeneTree" id="ENSGT00940000161013"/>
<dbReference type="InterPro" id="IPR009057">
    <property type="entry name" value="Homeodomain-like_sf"/>
</dbReference>
<dbReference type="InterPro" id="IPR017970">
    <property type="entry name" value="Homeobox_CS"/>
</dbReference>
<dbReference type="PANTHER" id="PTHR45659">
    <property type="entry name" value="HOMEOBOX PROTEIN HOX"/>
    <property type="match status" value="1"/>
</dbReference>
<dbReference type="CDD" id="cd00086">
    <property type="entry name" value="homeodomain"/>
    <property type="match status" value="1"/>
</dbReference>
<evidence type="ECO:0000256" key="10">
    <source>
        <dbReference type="PROSITE-ProRule" id="PRU00108"/>
    </source>
</evidence>
<evidence type="ECO:0000256" key="12">
    <source>
        <dbReference type="SAM" id="MobiDB-lite"/>
    </source>
</evidence>
<dbReference type="InterPro" id="IPR050296">
    <property type="entry name" value="Antp_homeobox"/>
</dbReference>
<dbReference type="Pfam" id="PF00046">
    <property type="entry name" value="Homeodomain"/>
    <property type="match status" value="1"/>
</dbReference>
<dbReference type="Proteomes" id="UP000265000">
    <property type="component" value="Unplaced"/>
</dbReference>
<keyword evidence="5" id="KW-0805">Transcription regulation</keyword>
<dbReference type="InterPro" id="IPR020479">
    <property type="entry name" value="HD_metazoa"/>
</dbReference>
<dbReference type="PROSITE" id="PS00027">
    <property type="entry name" value="HOMEOBOX_1"/>
    <property type="match status" value="1"/>
</dbReference>
<dbReference type="AlphaFoldDB" id="A0A3Q2QNT5"/>
<name>A0A3Q2QNT5_FUNHE</name>
<keyword evidence="6 10" id="KW-0238">DNA-binding</keyword>
<keyword evidence="8" id="KW-0804">Transcription</keyword>
<dbReference type="GO" id="GO:0000981">
    <property type="term" value="F:DNA-binding transcription factor activity, RNA polymerase II-specific"/>
    <property type="evidence" value="ECO:0007669"/>
    <property type="project" value="InterPro"/>
</dbReference>
<evidence type="ECO:0000256" key="6">
    <source>
        <dbReference type="ARBA" id="ARBA00023125"/>
    </source>
</evidence>
<evidence type="ECO:0000256" key="7">
    <source>
        <dbReference type="ARBA" id="ARBA00023155"/>
    </source>
</evidence>
<dbReference type="PRINTS" id="PR00024">
    <property type="entry name" value="HOMEOBOX"/>
</dbReference>
<keyword evidence="4" id="KW-0217">Developmental protein</keyword>
<dbReference type="SUPFAM" id="SSF46689">
    <property type="entry name" value="Homeodomain-like"/>
    <property type="match status" value="1"/>
</dbReference>
<sequence>MYPWMRASDPSRKRGRQTYSRHQTLELEKEFHFNRYLTRRRRIEIAHALCLSERQIKIWFQNRRMKWKKDHKEEAIHGQLGDTQAESRDGDPGNADPMEPKR</sequence>
<dbReference type="InterPro" id="IPR001356">
    <property type="entry name" value="HD"/>
</dbReference>
<feature type="region of interest" description="Disordered" evidence="12">
    <location>
        <begin position="70"/>
        <end position="102"/>
    </location>
</feature>
<evidence type="ECO:0000259" key="13">
    <source>
        <dbReference type="PROSITE" id="PS50071"/>
    </source>
</evidence>
<dbReference type="GO" id="GO:0000978">
    <property type="term" value="F:RNA polymerase II cis-regulatory region sequence-specific DNA binding"/>
    <property type="evidence" value="ECO:0007669"/>
    <property type="project" value="TreeGrafter"/>
</dbReference>
<evidence type="ECO:0000256" key="4">
    <source>
        <dbReference type="ARBA" id="ARBA00022473"/>
    </source>
</evidence>
<dbReference type="Ensembl" id="ENSFHET00000019628.1">
    <property type="protein sequence ID" value="ENSFHEP00000029231.1"/>
    <property type="gene ID" value="ENSFHEG00000013819.1"/>
</dbReference>
<protein>
    <submittedName>
        <fullName evidence="14">Homeobox A7</fullName>
    </submittedName>
</protein>
<reference evidence="14" key="1">
    <citation type="submission" date="2025-08" db="UniProtKB">
        <authorList>
            <consortium name="Ensembl"/>
        </authorList>
    </citation>
    <scope>IDENTIFICATION</scope>
</reference>
<evidence type="ECO:0000313" key="15">
    <source>
        <dbReference type="Proteomes" id="UP000265000"/>
    </source>
</evidence>
<keyword evidence="15" id="KW-1185">Reference proteome</keyword>
<dbReference type="GO" id="GO:0009952">
    <property type="term" value="P:anterior/posterior pattern specification"/>
    <property type="evidence" value="ECO:0007669"/>
    <property type="project" value="TreeGrafter"/>
</dbReference>
<dbReference type="FunFam" id="1.10.10.60:FF:000017">
    <property type="entry name" value="Homeobox protein antennapedia"/>
    <property type="match status" value="1"/>
</dbReference>
<evidence type="ECO:0000256" key="5">
    <source>
        <dbReference type="ARBA" id="ARBA00023015"/>
    </source>
</evidence>
<feature type="region of interest" description="Disordered" evidence="12">
    <location>
        <begin position="1"/>
        <end position="21"/>
    </location>
</feature>
<reference evidence="14" key="2">
    <citation type="submission" date="2025-09" db="UniProtKB">
        <authorList>
            <consortium name="Ensembl"/>
        </authorList>
    </citation>
    <scope>IDENTIFICATION</scope>
</reference>
<evidence type="ECO:0000256" key="11">
    <source>
        <dbReference type="RuleBase" id="RU000682"/>
    </source>
</evidence>
<evidence type="ECO:0000256" key="8">
    <source>
        <dbReference type="ARBA" id="ARBA00023163"/>
    </source>
</evidence>
<dbReference type="InterPro" id="IPR001827">
    <property type="entry name" value="Homeobox_Antennapedia_CS"/>
</dbReference>
<evidence type="ECO:0000313" key="14">
    <source>
        <dbReference type="Ensembl" id="ENSFHEP00000029231.1"/>
    </source>
</evidence>
<dbReference type="PROSITE" id="PS00032">
    <property type="entry name" value="ANTENNAPEDIA"/>
    <property type="match status" value="1"/>
</dbReference>
<evidence type="ECO:0000256" key="3">
    <source>
        <dbReference type="ARBA" id="ARBA00009107"/>
    </source>
</evidence>
<dbReference type="STRING" id="8078.ENSFHEP00000029231"/>
<dbReference type="SMART" id="SM00389">
    <property type="entry name" value="HOX"/>
    <property type="match status" value="1"/>
</dbReference>
<evidence type="ECO:0000256" key="9">
    <source>
        <dbReference type="ARBA" id="ARBA00023242"/>
    </source>
</evidence>
<proteinExistence type="inferred from homology"/>
<dbReference type="PANTHER" id="PTHR45659:SF10">
    <property type="entry name" value="HOMEOBOX PROTEIN HOX-A5"/>
    <property type="match status" value="1"/>
</dbReference>
<keyword evidence="9 10" id="KW-0539">Nucleus</keyword>
<comment type="subcellular location">
    <subcellularLocation>
        <location evidence="2 10 11">Nucleus</location>
    </subcellularLocation>
</comment>
<organism evidence="14 15">
    <name type="scientific">Fundulus heteroclitus</name>
    <name type="common">Killifish</name>
    <name type="synonym">Mummichog</name>
    <dbReference type="NCBI Taxonomy" id="8078"/>
    <lineage>
        <taxon>Eukaryota</taxon>
        <taxon>Metazoa</taxon>
        <taxon>Chordata</taxon>
        <taxon>Craniata</taxon>
        <taxon>Vertebrata</taxon>
        <taxon>Euteleostomi</taxon>
        <taxon>Actinopterygii</taxon>
        <taxon>Neopterygii</taxon>
        <taxon>Teleostei</taxon>
        <taxon>Neoteleostei</taxon>
        <taxon>Acanthomorphata</taxon>
        <taxon>Ovalentaria</taxon>
        <taxon>Atherinomorphae</taxon>
        <taxon>Cyprinodontiformes</taxon>
        <taxon>Fundulidae</taxon>
        <taxon>Fundulus</taxon>
    </lineage>
</organism>
<feature type="domain" description="Homeobox" evidence="13">
    <location>
        <begin position="10"/>
        <end position="70"/>
    </location>
</feature>
<evidence type="ECO:0000256" key="2">
    <source>
        <dbReference type="ARBA" id="ARBA00004123"/>
    </source>
</evidence>
<accession>A0A3Q2QNT5</accession>
<keyword evidence="7 10" id="KW-0371">Homeobox</keyword>
<dbReference type="PROSITE" id="PS50071">
    <property type="entry name" value="HOMEOBOX_2"/>
    <property type="match status" value="1"/>
</dbReference>
<evidence type="ECO:0000256" key="1">
    <source>
        <dbReference type="ARBA" id="ARBA00003263"/>
    </source>
</evidence>
<comment type="similarity">
    <text evidence="3">Belongs to the Antp homeobox family.</text>
</comment>